<dbReference type="AlphaFoldDB" id="A0A1U7ND02"/>
<dbReference type="OrthoDB" id="1769425at2"/>
<name>A0A1U7ND02_9FIRM</name>
<dbReference type="GeneID" id="82203826"/>
<dbReference type="RefSeq" id="WP_075820968.1">
    <property type="nucleotide sequence ID" value="NZ_CAJUTZ010000003.1"/>
</dbReference>
<proteinExistence type="predicted"/>
<gene>
    <name evidence="1" type="ORF">BO222_11855</name>
</gene>
<evidence type="ECO:0000313" key="2">
    <source>
        <dbReference type="Proteomes" id="UP000186341"/>
    </source>
</evidence>
<sequence>MKKKTSNRSVLPSKKRRLFSLIFSLIIMVPAIIMTGCSGKPAQKAEIDRVFTAINHLTEAKTLEAKGSFDITAFGKGDITVWIDNENQFQMAIQADDSNDLGFYLKDGKTYLNYFGTKSQSVAENIGIDPDVPMDFYNPLLDMSAEERDEIFNAVSVSGDTYTLDINKHAMATVLDNFGGVGVKQASLAVTLDGDQVKQMVFKADVRSPLLPGNNLKMFISLEVVSMNQPLDIPWPTDLDSYKTEEAE</sequence>
<dbReference type="Proteomes" id="UP000186341">
    <property type="component" value="Unassembled WGS sequence"/>
</dbReference>
<evidence type="ECO:0000313" key="1">
    <source>
        <dbReference type="EMBL" id="OLU36734.1"/>
    </source>
</evidence>
<dbReference type="EMBL" id="MPJW01000260">
    <property type="protein sequence ID" value="OLU36734.1"/>
    <property type="molecule type" value="Genomic_DNA"/>
</dbReference>
<keyword evidence="2" id="KW-1185">Reference proteome</keyword>
<reference evidence="1 2" key="1">
    <citation type="submission" date="2016-11" db="EMBL/GenBank/DDBJ databases">
        <title>Description of two novel members of the family Erysipelotrichaceae: Ileibacterium lipovorans gen. nov., sp. nov. and Dubosiella newyorkensis, gen. nov., sp. nov.</title>
        <authorList>
            <person name="Cox L.M."/>
            <person name="Sohn J."/>
            <person name="Tyrrell K.L."/>
            <person name="Citron D.M."/>
            <person name="Lawson P.A."/>
            <person name="Patel N.B."/>
            <person name="Iizumi T."/>
            <person name="Perez-Perez G.I."/>
            <person name="Goldstein E.J."/>
            <person name="Blaser M.J."/>
        </authorList>
    </citation>
    <scope>NUCLEOTIDE SEQUENCE [LARGE SCALE GENOMIC DNA]</scope>
    <source>
        <strain evidence="1 2">NYU-BL-A3</strain>
    </source>
</reference>
<accession>A0A1U7ND02</accession>
<evidence type="ECO:0008006" key="3">
    <source>
        <dbReference type="Google" id="ProtNLM"/>
    </source>
</evidence>
<organism evidence="1 2">
    <name type="scientific">Ileibacterium valens</name>
    <dbReference type="NCBI Taxonomy" id="1862668"/>
    <lineage>
        <taxon>Bacteria</taxon>
        <taxon>Bacillati</taxon>
        <taxon>Bacillota</taxon>
        <taxon>Erysipelotrichia</taxon>
        <taxon>Erysipelotrichales</taxon>
        <taxon>Erysipelotrichaceae</taxon>
        <taxon>Ileibacterium</taxon>
    </lineage>
</organism>
<protein>
    <recommendedName>
        <fullName evidence="3">Outer membrane lipoprotein carrier protein LolA</fullName>
    </recommendedName>
</protein>
<comment type="caution">
    <text evidence="1">The sequence shown here is derived from an EMBL/GenBank/DDBJ whole genome shotgun (WGS) entry which is preliminary data.</text>
</comment>